<organism evidence="2 3">
    <name type="scientific">Chiloscyllium punctatum</name>
    <name type="common">Brownbanded bambooshark</name>
    <name type="synonym">Hemiscyllium punctatum</name>
    <dbReference type="NCBI Taxonomy" id="137246"/>
    <lineage>
        <taxon>Eukaryota</taxon>
        <taxon>Metazoa</taxon>
        <taxon>Chordata</taxon>
        <taxon>Craniata</taxon>
        <taxon>Vertebrata</taxon>
        <taxon>Chondrichthyes</taxon>
        <taxon>Elasmobranchii</taxon>
        <taxon>Galeomorphii</taxon>
        <taxon>Galeoidea</taxon>
        <taxon>Orectolobiformes</taxon>
        <taxon>Hemiscylliidae</taxon>
        <taxon>Chiloscyllium</taxon>
    </lineage>
</organism>
<proteinExistence type="predicted"/>
<dbReference type="STRING" id="137246.A0A401S9I0"/>
<dbReference type="Proteomes" id="UP000287033">
    <property type="component" value="Unassembled WGS sequence"/>
</dbReference>
<evidence type="ECO:0000256" key="1">
    <source>
        <dbReference type="SAM" id="Coils"/>
    </source>
</evidence>
<keyword evidence="1" id="KW-0175">Coiled coil</keyword>
<name>A0A401S9I0_CHIPU</name>
<dbReference type="OMA" id="MQHEIVA"/>
<gene>
    <name evidence="2" type="ORF">chiPu_0005445</name>
</gene>
<protein>
    <submittedName>
        <fullName evidence="2">Uncharacterized protein</fullName>
    </submittedName>
</protein>
<accession>A0A401S9I0</accession>
<sequence length="120" mass="13851">MVDIGNKQLQLNISEDDDLDLLESQAEELTSEDLMELEQQMIAFEEERLDLETPEPKKLLMNKLTEAFHLIEAGMAKLEEQDLNAERFTKVYRIVIDGLSCYKTICNKKKESSVQATLRN</sequence>
<evidence type="ECO:0000313" key="2">
    <source>
        <dbReference type="EMBL" id="GCC27024.1"/>
    </source>
</evidence>
<reference evidence="2 3" key="1">
    <citation type="journal article" date="2018" name="Nat. Ecol. Evol.">
        <title>Shark genomes provide insights into elasmobranch evolution and the origin of vertebrates.</title>
        <authorList>
            <person name="Hara Y"/>
            <person name="Yamaguchi K"/>
            <person name="Onimaru K"/>
            <person name="Kadota M"/>
            <person name="Koyanagi M"/>
            <person name="Keeley SD"/>
            <person name="Tatsumi K"/>
            <person name="Tanaka K"/>
            <person name="Motone F"/>
            <person name="Kageyama Y"/>
            <person name="Nozu R"/>
            <person name="Adachi N"/>
            <person name="Nishimura O"/>
            <person name="Nakagawa R"/>
            <person name="Tanegashima C"/>
            <person name="Kiyatake I"/>
            <person name="Matsumoto R"/>
            <person name="Murakumo K"/>
            <person name="Nishida K"/>
            <person name="Terakita A"/>
            <person name="Kuratani S"/>
            <person name="Sato K"/>
            <person name="Hyodo S Kuraku.S."/>
        </authorList>
    </citation>
    <scope>NUCLEOTIDE SEQUENCE [LARGE SCALE GENOMIC DNA]</scope>
</reference>
<dbReference type="AlphaFoldDB" id="A0A401S9I0"/>
<comment type="caution">
    <text evidence="2">The sequence shown here is derived from an EMBL/GenBank/DDBJ whole genome shotgun (WGS) entry which is preliminary data.</text>
</comment>
<feature type="coiled-coil region" evidence="1">
    <location>
        <begin position="12"/>
        <end position="81"/>
    </location>
</feature>
<keyword evidence="3" id="KW-1185">Reference proteome</keyword>
<dbReference type="OrthoDB" id="125347at2759"/>
<dbReference type="EMBL" id="BEZZ01000147">
    <property type="protein sequence ID" value="GCC27024.1"/>
    <property type="molecule type" value="Genomic_DNA"/>
</dbReference>
<evidence type="ECO:0000313" key="3">
    <source>
        <dbReference type="Proteomes" id="UP000287033"/>
    </source>
</evidence>